<keyword evidence="3" id="KW-1185">Reference proteome</keyword>
<sequence length="396" mass="41522">MYRGRPRPWRSPSPGPEPRAAPSGPRTAPGAGRGRAPAGHHAARCEIVPPGYDDVLWSRGRPGCGTMAMFSGDVLDFVDGPSAPLCAALRPMRPGRRRGRWRHVGCAPVAAVSLGTRECLCPRLAVRDMAGGRRGGRSGGGVGDGGGMGVERTARARGASAPGSGACGRPAGCPGRATRPRKRRIRPVVTGERPDAGYGVLGARAQDPTAPVRFAAGARRPPKPAARTWAGASGPPGGAAVCPRRGGAKPFRGRRGAAAADSVVSARSDESLQACRGPSALLRDQFRCVRRSFSPRSAQCAEALCGRCRRKRGHPGRPCRSGRPSGTASTRGPRSDEVACELTGRQVPLDRAPCPASPGVGWQCGQYQTVRTRSGGPWEPVRIGVPQRWHGRFPRP</sequence>
<proteinExistence type="predicted"/>
<feature type="compositionally biased region" description="Pro residues" evidence="1">
    <location>
        <begin position="9"/>
        <end position="19"/>
    </location>
</feature>
<feature type="region of interest" description="Disordered" evidence="1">
    <location>
        <begin position="217"/>
        <end position="241"/>
    </location>
</feature>
<feature type="region of interest" description="Disordered" evidence="1">
    <location>
        <begin position="1"/>
        <end position="41"/>
    </location>
</feature>
<organism evidence="2 3">
    <name type="scientific">Streptomyces qinglanensis</name>
    <dbReference type="NCBI Taxonomy" id="943816"/>
    <lineage>
        <taxon>Bacteria</taxon>
        <taxon>Bacillati</taxon>
        <taxon>Actinomycetota</taxon>
        <taxon>Actinomycetes</taxon>
        <taxon>Kitasatosporales</taxon>
        <taxon>Streptomycetaceae</taxon>
        <taxon>Streptomyces</taxon>
    </lineage>
</organism>
<evidence type="ECO:0000256" key="1">
    <source>
        <dbReference type="SAM" id="MobiDB-lite"/>
    </source>
</evidence>
<gene>
    <name evidence="2" type="ORF">SAMN05421870_119124</name>
</gene>
<feature type="region of interest" description="Disordered" evidence="1">
    <location>
        <begin position="311"/>
        <end position="337"/>
    </location>
</feature>
<evidence type="ECO:0000313" key="3">
    <source>
        <dbReference type="Proteomes" id="UP000182841"/>
    </source>
</evidence>
<feature type="compositionally biased region" description="Low complexity" evidence="1">
    <location>
        <begin position="20"/>
        <end position="40"/>
    </location>
</feature>
<dbReference type="AlphaFoldDB" id="A0A1H9WQ78"/>
<protein>
    <submittedName>
        <fullName evidence="2">Uncharacterized protein</fullName>
    </submittedName>
</protein>
<dbReference type="Proteomes" id="UP000182841">
    <property type="component" value="Unassembled WGS sequence"/>
</dbReference>
<name>A0A1H9WQ78_9ACTN</name>
<feature type="compositionally biased region" description="Low complexity" evidence="1">
    <location>
        <begin position="156"/>
        <end position="177"/>
    </location>
</feature>
<dbReference type="EMBL" id="FOGO01000019">
    <property type="protein sequence ID" value="SES36082.1"/>
    <property type="molecule type" value="Genomic_DNA"/>
</dbReference>
<feature type="region of interest" description="Disordered" evidence="1">
    <location>
        <begin position="155"/>
        <end position="204"/>
    </location>
</feature>
<reference evidence="3" key="1">
    <citation type="submission" date="2016-10" db="EMBL/GenBank/DDBJ databases">
        <authorList>
            <person name="Varghese N."/>
            <person name="Submissions S."/>
        </authorList>
    </citation>
    <scope>NUCLEOTIDE SEQUENCE [LARGE SCALE GENOMIC DNA]</scope>
    <source>
        <strain evidence="3">CGMCC 4.6825</strain>
    </source>
</reference>
<evidence type="ECO:0000313" key="2">
    <source>
        <dbReference type="EMBL" id="SES36082.1"/>
    </source>
</evidence>
<accession>A0A1H9WQ78</accession>